<evidence type="ECO:0000313" key="2">
    <source>
        <dbReference type="Proteomes" id="UP000474758"/>
    </source>
</evidence>
<dbReference type="Proteomes" id="UP000474758">
    <property type="component" value="Unassembled WGS sequence"/>
</dbReference>
<organism evidence="1 2">
    <name type="scientific">Paragemmobacter kunshanensis</name>
    <dbReference type="NCBI Taxonomy" id="2583234"/>
    <lineage>
        <taxon>Bacteria</taxon>
        <taxon>Pseudomonadati</taxon>
        <taxon>Pseudomonadota</taxon>
        <taxon>Alphaproteobacteria</taxon>
        <taxon>Rhodobacterales</taxon>
        <taxon>Paracoccaceae</taxon>
        <taxon>Paragemmobacter</taxon>
    </lineage>
</organism>
<keyword evidence="2" id="KW-1185">Reference proteome</keyword>
<comment type="caution">
    <text evidence="1">The sequence shown here is derived from an EMBL/GenBank/DDBJ whole genome shotgun (WGS) entry which is preliminary data.</text>
</comment>
<proteinExistence type="predicted"/>
<protein>
    <submittedName>
        <fullName evidence="1">Uncharacterized protein</fullName>
    </submittedName>
</protein>
<dbReference type="EMBL" id="JAALFE010000040">
    <property type="protein sequence ID" value="NGQ93266.1"/>
    <property type="molecule type" value="Genomic_DNA"/>
</dbReference>
<reference evidence="1 2" key="1">
    <citation type="submission" date="2020-02" db="EMBL/GenBank/DDBJ databases">
        <title>Rhodobacter translucens sp. nov., a novel bacterium isolated from activated sludge.</title>
        <authorList>
            <person name="Liu J."/>
        </authorList>
    </citation>
    <scope>NUCLEOTIDE SEQUENCE [LARGE SCALE GENOMIC DNA]</scope>
    <source>
        <strain evidence="1 2">HX-7-19</strain>
    </source>
</reference>
<accession>A0A6M1U2U5</accession>
<sequence length="51" mass="5592">MARIQGIVDQALKAWGAGQLVVIPGEFASGWVEVFPQFDEFGRDILDLPGF</sequence>
<evidence type="ECO:0000313" key="1">
    <source>
        <dbReference type="EMBL" id="NGQ93266.1"/>
    </source>
</evidence>
<name>A0A6M1U2U5_9RHOB</name>
<dbReference type="AlphaFoldDB" id="A0A6M1U2U5"/>
<gene>
    <name evidence="1" type="ORF">G5V65_20465</name>
</gene>